<feature type="compositionally biased region" description="Low complexity" evidence="1">
    <location>
        <begin position="35"/>
        <end position="54"/>
    </location>
</feature>
<dbReference type="EMBL" id="SRLO01008981">
    <property type="protein sequence ID" value="TNN27051.1"/>
    <property type="molecule type" value="Genomic_DNA"/>
</dbReference>
<evidence type="ECO:0000313" key="2">
    <source>
        <dbReference type="EMBL" id="TNN27051.1"/>
    </source>
</evidence>
<sequence>MRNDTQVYLDGAVRPPLRGREADAVPVEAERGARQAEQQQQQQSLHGVRGLSGRPGRHGLPGHGSRVHRGTGARGTGHGSRVSLANETRVSGGVYVRQVLDLMATSDVTPAA</sequence>
<proteinExistence type="predicted"/>
<organism evidence="2 3">
    <name type="scientific">Liparis tanakae</name>
    <name type="common">Tanaka's snailfish</name>
    <dbReference type="NCBI Taxonomy" id="230148"/>
    <lineage>
        <taxon>Eukaryota</taxon>
        <taxon>Metazoa</taxon>
        <taxon>Chordata</taxon>
        <taxon>Craniata</taxon>
        <taxon>Vertebrata</taxon>
        <taxon>Euteleostomi</taxon>
        <taxon>Actinopterygii</taxon>
        <taxon>Neopterygii</taxon>
        <taxon>Teleostei</taxon>
        <taxon>Neoteleostei</taxon>
        <taxon>Acanthomorphata</taxon>
        <taxon>Eupercaria</taxon>
        <taxon>Perciformes</taxon>
        <taxon>Cottioidei</taxon>
        <taxon>Cottales</taxon>
        <taxon>Liparidae</taxon>
        <taxon>Liparis</taxon>
    </lineage>
</organism>
<gene>
    <name evidence="2" type="ORF">EYF80_062807</name>
</gene>
<accession>A0A4Z2EE79</accession>
<name>A0A4Z2EE79_9TELE</name>
<dbReference type="AlphaFoldDB" id="A0A4Z2EE79"/>
<protein>
    <submittedName>
        <fullName evidence="2">Uncharacterized protein</fullName>
    </submittedName>
</protein>
<comment type="caution">
    <text evidence="2">The sequence shown here is derived from an EMBL/GenBank/DDBJ whole genome shotgun (WGS) entry which is preliminary data.</text>
</comment>
<keyword evidence="3" id="KW-1185">Reference proteome</keyword>
<reference evidence="2 3" key="1">
    <citation type="submission" date="2019-03" db="EMBL/GenBank/DDBJ databases">
        <title>First draft genome of Liparis tanakae, snailfish: a comprehensive survey of snailfish specific genes.</title>
        <authorList>
            <person name="Kim W."/>
            <person name="Song I."/>
            <person name="Jeong J.-H."/>
            <person name="Kim D."/>
            <person name="Kim S."/>
            <person name="Ryu S."/>
            <person name="Song J.Y."/>
            <person name="Lee S.K."/>
        </authorList>
    </citation>
    <scope>NUCLEOTIDE SEQUENCE [LARGE SCALE GENOMIC DNA]</scope>
    <source>
        <tissue evidence="2">Muscle</tissue>
    </source>
</reference>
<feature type="region of interest" description="Disordered" evidence="1">
    <location>
        <begin position="1"/>
        <end position="86"/>
    </location>
</feature>
<evidence type="ECO:0000256" key="1">
    <source>
        <dbReference type="SAM" id="MobiDB-lite"/>
    </source>
</evidence>
<evidence type="ECO:0000313" key="3">
    <source>
        <dbReference type="Proteomes" id="UP000314294"/>
    </source>
</evidence>
<dbReference type="Proteomes" id="UP000314294">
    <property type="component" value="Unassembled WGS sequence"/>
</dbReference>
<feature type="compositionally biased region" description="Basic and acidic residues" evidence="1">
    <location>
        <begin position="18"/>
        <end position="34"/>
    </location>
</feature>